<dbReference type="EMBL" id="JAEPQZ010000009">
    <property type="protein sequence ID" value="KAG2177118.1"/>
    <property type="molecule type" value="Genomic_DNA"/>
</dbReference>
<dbReference type="PANTHER" id="PTHR33365">
    <property type="entry name" value="YALI0B05434P"/>
    <property type="match status" value="1"/>
</dbReference>
<dbReference type="OrthoDB" id="3687641at2759"/>
<dbReference type="PANTHER" id="PTHR33365:SF11">
    <property type="entry name" value="TAT PATHWAY SIGNAL SEQUENCE"/>
    <property type="match status" value="1"/>
</dbReference>
<dbReference type="Pfam" id="PF11807">
    <property type="entry name" value="UstYa"/>
    <property type="match status" value="1"/>
</dbReference>
<evidence type="ECO:0000256" key="1">
    <source>
        <dbReference type="ARBA" id="ARBA00004685"/>
    </source>
</evidence>
<keyword evidence="2" id="KW-0560">Oxidoreductase</keyword>
<organism evidence="4 5">
    <name type="scientific">Mortierella isabellina</name>
    <name type="common">Filamentous fungus</name>
    <name type="synonym">Umbelopsis isabellina</name>
    <dbReference type="NCBI Taxonomy" id="91625"/>
    <lineage>
        <taxon>Eukaryota</taxon>
        <taxon>Fungi</taxon>
        <taxon>Fungi incertae sedis</taxon>
        <taxon>Mucoromycota</taxon>
        <taxon>Mucoromycotina</taxon>
        <taxon>Umbelopsidomycetes</taxon>
        <taxon>Umbelopsidales</taxon>
        <taxon>Umbelopsidaceae</taxon>
        <taxon>Umbelopsis</taxon>
    </lineage>
</organism>
<dbReference type="Proteomes" id="UP000654370">
    <property type="component" value="Unassembled WGS sequence"/>
</dbReference>
<evidence type="ECO:0000313" key="5">
    <source>
        <dbReference type="Proteomes" id="UP000654370"/>
    </source>
</evidence>
<sequence>MPYPNELPMDPGRLRMKMLDTKRFQIVGNSSDEDWDRLFPRGYGFAFLGDDYQMFGVSMFHQFHCLQNIRQAIIDRDVNGHAQHCLTYLRNTILCSADLTIEPQFETGKVNGLGVNHQCRNWTAVYEWLDKNYEEYLEYNATRLAKSHGKK</sequence>
<name>A0A8H7PNL6_MORIS</name>
<keyword evidence="5" id="KW-1185">Reference proteome</keyword>
<reference evidence="4" key="1">
    <citation type="submission" date="2020-12" db="EMBL/GenBank/DDBJ databases">
        <title>Metabolic potential, ecology and presence of endohyphal bacteria is reflected in genomic diversity of Mucoromycotina.</title>
        <authorList>
            <person name="Muszewska A."/>
            <person name="Okrasinska A."/>
            <person name="Steczkiewicz K."/>
            <person name="Drgas O."/>
            <person name="Orlowska M."/>
            <person name="Perlinska-Lenart U."/>
            <person name="Aleksandrzak-Piekarczyk T."/>
            <person name="Szatraj K."/>
            <person name="Zielenkiewicz U."/>
            <person name="Pilsyk S."/>
            <person name="Malc E."/>
            <person name="Mieczkowski P."/>
            <person name="Kruszewska J.S."/>
            <person name="Biernat P."/>
            <person name="Pawlowska J."/>
        </authorList>
    </citation>
    <scope>NUCLEOTIDE SEQUENCE</scope>
    <source>
        <strain evidence="4">WA0000067209</strain>
    </source>
</reference>
<dbReference type="InterPro" id="IPR021765">
    <property type="entry name" value="UstYa-like"/>
</dbReference>
<evidence type="ECO:0000256" key="2">
    <source>
        <dbReference type="ARBA" id="ARBA00023002"/>
    </source>
</evidence>
<evidence type="ECO:0008006" key="6">
    <source>
        <dbReference type="Google" id="ProtNLM"/>
    </source>
</evidence>
<dbReference type="GO" id="GO:0016491">
    <property type="term" value="F:oxidoreductase activity"/>
    <property type="evidence" value="ECO:0007669"/>
    <property type="project" value="UniProtKB-KW"/>
</dbReference>
<comment type="similarity">
    <text evidence="3">Belongs to the ustYa family.</text>
</comment>
<dbReference type="GO" id="GO:0043386">
    <property type="term" value="P:mycotoxin biosynthetic process"/>
    <property type="evidence" value="ECO:0007669"/>
    <property type="project" value="InterPro"/>
</dbReference>
<protein>
    <recommendedName>
        <fullName evidence="6">Oxidase ustYa</fullName>
    </recommendedName>
</protein>
<comment type="caution">
    <text evidence="4">The sequence shown here is derived from an EMBL/GenBank/DDBJ whole genome shotgun (WGS) entry which is preliminary data.</text>
</comment>
<dbReference type="AlphaFoldDB" id="A0A8H7PNL6"/>
<evidence type="ECO:0000256" key="3">
    <source>
        <dbReference type="ARBA" id="ARBA00035112"/>
    </source>
</evidence>
<comment type="pathway">
    <text evidence="1">Mycotoxin biosynthesis.</text>
</comment>
<accession>A0A8H7PNL6</accession>
<gene>
    <name evidence="4" type="ORF">INT43_007774</name>
</gene>
<proteinExistence type="inferred from homology"/>
<evidence type="ECO:0000313" key="4">
    <source>
        <dbReference type="EMBL" id="KAG2177118.1"/>
    </source>
</evidence>